<evidence type="ECO:0000313" key="1">
    <source>
        <dbReference type="EMBL" id="SMX55177.1"/>
    </source>
</evidence>
<sequence length="64" mass="6668">MLAGLVGLLQAAEILKIILGIGGTLGGKLVLINSLSAEFEHIEVLKDLNCPVCGENPEVKALLD</sequence>
<gene>
    <name evidence="1" type="ORF">CFX1CAM_2112</name>
</gene>
<dbReference type="InterPro" id="IPR035985">
    <property type="entry name" value="Ubiquitin-activating_enz"/>
</dbReference>
<dbReference type="EMBL" id="LT859958">
    <property type="protein sequence ID" value="SMX55177.1"/>
    <property type="molecule type" value="Genomic_DNA"/>
</dbReference>
<dbReference type="SUPFAM" id="SSF69572">
    <property type="entry name" value="Activating enzymes of the ubiquitin-like proteins"/>
    <property type="match status" value="1"/>
</dbReference>
<dbReference type="OrthoDB" id="9800872at2"/>
<reference evidence="2" key="1">
    <citation type="submission" date="2017-05" db="EMBL/GenBank/DDBJ databases">
        <authorList>
            <person name="Kirkegaard R."/>
            <person name="Mcilroy J S."/>
        </authorList>
    </citation>
    <scope>NUCLEOTIDE SEQUENCE [LARGE SCALE GENOMIC DNA]</scope>
</reference>
<accession>A0A1Y6K8N7</accession>
<dbReference type="Proteomes" id="UP000195514">
    <property type="component" value="Chromosome I"/>
</dbReference>
<dbReference type="GO" id="GO:0008641">
    <property type="term" value="F:ubiquitin-like modifier activating enzyme activity"/>
    <property type="evidence" value="ECO:0007669"/>
    <property type="project" value="InterPro"/>
</dbReference>
<protein>
    <submittedName>
        <fullName evidence="1">Uncharacterized protein</fullName>
    </submittedName>
</protein>
<dbReference type="Gene3D" id="3.40.50.720">
    <property type="entry name" value="NAD(P)-binding Rossmann-like Domain"/>
    <property type="match status" value="1"/>
</dbReference>
<name>A0A1Y6K8N7_9CHLR</name>
<evidence type="ECO:0000313" key="2">
    <source>
        <dbReference type="Proteomes" id="UP000195514"/>
    </source>
</evidence>
<proteinExistence type="predicted"/>
<dbReference type="KEGG" id="abat:CFX1CAM_2112"/>
<keyword evidence="2" id="KW-1185">Reference proteome</keyword>
<organism evidence="1 2">
    <name type="scientific">Candidatus Brevifilum fermentans</name>
    <dbReference type="NCBI Taxonomy" id="1986204"/>
    <lineage>
        <taxon>Bacteria</taxon>
        <taxon>Bacillati</taxon>
        <taxon>Chloroflexota</taxon>
        <taxon>Anaerolineae</taxon>
        <taxon>Anaerolineales</taxon>
        <taxon>Anaerolineaceae</taxon>
        <taxon>Candidatus Brevifilum</taxon>
    </lineage>
</organism>
<dbReference type="AlphaFoldDB" id="A0A1Y6K8N7"/>